<dbReference type="Proteomes" id="UP000095280">
    <property type="component" value="Unplaced"/>
</dbReference>
<dbReference type="AlphaFoldDB" id="A0A1I8H082"/>
<protein>
    <submittedName>
        <fullName evidence="2">Adipocyte plasma membrane-associated protein</fullName>
    </submittedName>
</protein>
<reference evidence="2" key="1">
    <citation type="submission" date="2016-11" db="UniProtKB">
        <authorList>
            <consortium name="WormBaseParasite"/>
        </authorList>
    </citation>
    <scope>IDENTIFICATION</scope>
</reference>
<proteinExistence type="predicted"/>
<evidence type="ECO:0000313" key="2">
    <source>
        <dbReference type="WBParaSite" id="maker-uti_cns_0003928-snap-gene-0.7-mRNA-1"/>
    </source>
</evidence>
<dbReference type="WBParaSite" id="maker-uti_cns_0003928-snap-gene-0.7-mRNA-1">
    <property type="protein sequence ID" value="maker-uti_cns_0003928-snap-gene-0.7-mRNA-1"/>
    <property type="gene ID" value="maker-uti_cns_0003928-snap-gene-0.7"/>
</dbReference>
<name>A0A1I8H082_9PLAT</name>
<sequence length="339" mass="37864">MSAAAAFVFPGQKLWPDLQSLYFDAPTEGETGSRLTRCLVATSISRDGSRLELSSVYFLDDAQRWSQSPLALEVQFRNQNAVSTPLLDQAICCPDGCLLAQRVGRGCCHLLLADAHGKTVWQRGWSDGVVDLGLVDVEFNRRLVYLPHYAKGVVETLQYPDMQPSPLQLSHQRLVTAERVVAKRRYVAVEGFVLDNAGATVPGLAVFDTELSELLCATGLPADLRNGWSFTVTDDGRLMLAESQVDRDTNRFRVFGYTRSGDLDYTVKLLAALPPNSDGRPRRLHLVRDNLGRDFIREEDRDIRLLVPIESYLRKERLDGQRLTRAKELAMSTGFPHGV</sequence>
<evidence type="ECO:0000313" key="1">
    <source>
        <dbReference type="Proteomes" id="UP000095280"/>
    </source>
</evidence>
<keyword evidence="1" id="KW-1185">Reference proteome</keyword>
<accession>A0A1I8H082</accession>
<organism evidence="1 2">
    <name type="scientific">Macrostomum lignano</name>
    <dbReference type="NCBI Taxonomy" id="282301"/>
    <lineage>
        <taxon>Eukaryota</taxon>
        <taxon>Metazoa</taxon>
        <taxon>Spiralia</taxon>
        <taxon>Lophotrochozoa</taxon>
        <taxon>Platyhelminthes</taxon>
        <taxon>Rhabditophora</taxon>
        <taxon>Macrostomorpha</taxon>
        <taxon>Macrostomida</taxon>
        <taxon>Macrostomidae</taxon>
        <taxon>Macrostomum</taxon>
    </lineage>
</organism>